<evidence type="ECO:0000313" key="1">
    <source>
        <dbReference type="EMBL" id="CAI9703957.1"/>
    </source>
</evidence>
<proteinExistence type="predicted"/>
<protein>
    <submittedName>
        <fullName evidence="1">Uncharacterized protein</fullName>
    </submittedName>
</protein>
<name>A0ACB0ETH7_RANTA</name>
<evidence type="ECO:0000313" key="2">
    <source>
        <dbReference type="Proteomes" id="UP001162501"/>
    </source>
</evidence>
<accession>A0ACB0ETH7</accession>
<gene>
    <name evidence="1" type="ORF">MRATA1EN3_LOCUS15170</name>
</gene>
<organism evidence="1 2">
    <name type="scientific">Rangifer tarandus platyrhynchus</name>
    <name type="common">Svalbard reindeer</name>
    <dbReference type="NCBI Taxonomy" id="3082113"/>
    <lineage>
        <taxon>Eukaryota</taxon>
        <taxon>Metazoa</taxon>
        <taxon>Chordata</taxon>
        <taxon>Craniata</taxon>
        <taxon>Vertebrata</taxon>
        <taxon>Euteleostomi</taxon>
        <taxon>Mammalia</taxon>
        <taxon>Eutheria</taxon>
        <taxon>Laurasiatheria</taxon>
        <taxon>Artiodactyla</taxon>
        <taxon>Ruminantia</taxon>
        <taxon>Pecora</taxon>
        <taxon>Cervidae</taxon>
        <taxon>Odocoileinae</taxon>
        <taxon>Rangifer</taxon>
    </lineage>
</organism>
<reference evidence="1" key="1">
    <citation type="submission" date="2023-05" db="EMBL/GenBank/DDBJ databases">
        <authorList>
            <consortium name="ELIXIR-Norway"/>
        </authorList>
    </citation>
    <scope>NUCLEOTIDE SEQUENCE</scope>
</reference>
<sequence>MCWTRRSTRAPSILALKCVRLSTQSPAGCSACTARPLGGGGGSEDATAVPDVPGWCPWPHVRARRALYEGLPIRNSGQNHCVPRGRSMGDRSASPRVHPDYDLRILMWQLLPVWELEEPLRSRTGPLGALSPKAALRGPQGTAPPDPGQPPRSTLRPRAASTALDGPGPHTAFPAPGLGLRLLQATAATGTARSPDALLSRGRRFPATWNRRAAGQGDRAPGFKKCSMLSDRVLYESVKTI</sequence>
<dbReference type="EMBL" id="OX596110">
    <property type="protein sequence ID" value="CAI9703957.1"/>
    <property type="molecule type" value="Genomic_DNA"/>
</dbReference>
<dbReference type="Proteomes" id="UP001162501">
    <property type="component" value="Chromosome 26"/>
</dbReference>